<proteinExistence type="predicted"/>
<sequence>MCIYIGVYEMSDGLTYYYIMGPRTWLLRRHSNAMLIRRKSQAIGRGPWSSMIFIVNITRRTVTMMSVPANGCKTTVFTEAKRSDSMKRSVKVKLALNGDQKLKFNEDTVARVLAIIGRPIGGRKLLPP</sequence>
<organism evidence="1 2">
    <name type="scientific">Trichuris muris</name>
    <name type="common">Mouse whipworm</name>
    <dbReference type="NCBI Taxonomy" id="70415"/>
    <lineage>
        <taxon>Eukaryota</taxon>
        <taxon>Metazoa</taxon>
        <taxon>Ecdysozoa</taxon>
        <taxon>Nematoda</taxon>
        <taxon>Enoplea</taxon>
        <taxon>Dorylaimia</taxon>
        <taxon>Trichinellida</taxon>
        <taxon>Trichuridae</taxon>
        <taxon>Trichuris</taxon>
    </lineage>
</organism>
<accession>A0A5S6R0A7</accession>
<dbReference type="WBParaSite" id="TMUE_3000012597.1">
    <property type="protein sequence ID" value="TMUE_3000012597.1"/>
    <property type="gene ID" value="WBGene00290497"/>
</dbReference>
<evidence type="ECO:0000313" key="1">
    <source>
        <dbReference type="Proteomes" id="UP000046395"/>
    </source>
</evidence>
<dbReference type="Proteomes" id="UP000046395">
    <property type="component" value="Unassembled WGS sequence"/>
</dbReference>
<protein>
    <submittedName>
        <fullName evidence="2">SUI1 domain-containing protein</fullName>
    </submittedName>
</protein>
<dbReference type="AlphaFoldDB" id="A0A5S6R0A7"/>
<name>A0A5S6R0A7_TRIMR</name>
<reference evidence="2" key="1">
    <citation type="submission" date="2019-12" db="UniProtKB">
        <authorList>
            <consortium name="WormBaseParasite"/>
        </authorList>
    </citation>
    <scope>IDENTIFICATION</scope>
</reference>
<keyword evidence="1" id="KW-1185">Reference proteome</keyword>
<evidence type="ECO:0000313" key="2">
    <source>
        <dbReference type="WBParaSite" id="TMUE_3000012597.1"/>
    </source>
</evidence>